<evidence type="ECO:0000313" key="7">
    <source>
        <dbReference type="Proteomes" id="UP000004754"/>
    </source>
</evidence>
<dbReference type="Proteomes" id="UP000004754">
    <property type="component" value="Unassembled WGS sequence"/>
</dbReference>
<evidence type="ECO:0000256" key="3">
    <source>
        <dbReference type="ARBA" id="ARBA00029440"/>
    </source>
</evidence>
<accession>E6MI09</accession>
<dbReference type="Gene3D" id="1.10.3660.10">
    <property type="entry name" value="6-phosphogluconate dehydrogenase C-terminal like domain"/>
    <property type="match status" value="1"/>
</dbReference>
<dbReference type="GO" id="GO:0006571">
    <property type="term" value="P:tyrosine biosynthetic process"/>
    <property type="evidence" value="ECO:0007669"/>
    <property type="project" value="InterPro"/>
</dbReference>
<keyword evidence="2 6" id="KW-0560">Oxidoreductase</keyword>
<dbReference type="eggNOG" id="COG0287">
    <property type="taxonomic scope" value="Bacteria"/>
</dbReference>
<dbReference type="InterPro" id="IPR003099">
    <property type="entry name" value="Prephen_DH"/>
</dbReference>
<sequence length="300" mass="32873">MLEGKNIAIIGLGLMGGALAMGLRRQEPAMIGAYDLDGEVLERALEAGVIDRGENDPEGAADLLGTADLVVFCLYPRQTVAFFDEHMANFKSGSVITDITGVKGVLVDRVLPNLRGDLDFIMGHPMAGSEKEGFGGATADIFVDHNYILVPTPQNKPENIAWLKTVIRGLGFNNIVETSPEGHDSKIAFTSQLCHVIACALIDCKEDRHISDFEGGSFCDLTRIAMINAPMWSELFVTNKAPLLEQIDSFEQSLKAMRQLIEASDEAGLQTMMQSVRTKRVIMEVDRQNKTRQSRQASKD</sequence>
<proteinExistence type="inferred from homology"/>
<comment type="pathway">
    <text evidence="3">Amino-acid biosynthesis.</text>
</comment>
<comment type="similarity">
    <text evidence="1">Belongs to the prephenate/arogenate dehydrogenase family.</text>
</comment>
<dbReference type="EMBL" id="AEQN01000022">
    <property type="protein sequence ID" value="EFV01333.1"/>
    <property type="molecule type" value="Genomic_DNA"/>
</dbReference>
<keyword evidence="7" id="KW-1185">Reference proteome</keyword>
<dbReference type="STRING" id="887929.HMP0721_1714"/>
<evidence type="ECO:0000313" key="6">
    <source>
        <dbReference type="EMBL" id="EFV01333.1"/>
    </source>
</evidence>
<protein>
    <submittedName>
        <fullName evidence="6">Prephenate dehydrogenase</fullName>
        <ecNumber evidence="6">1.3.1.12</ecNumber>
    </submittedName>
</protein>
<evidence type="ECO:0000259" key="5">
    <source>
        <dbReference type="PROSITE" id="PS51176"/>
    </source>
</evidence>
<dbReference type="PANTHER" id="PTHR21363">
    <property type="entry name" value="PREPHENATE DEHYDROGENASE"/>
    <property type="match status" value="1"/>
</dbReference>
<gene>
    <name evidence="6" type="ORF">HMP0721_1714</name>
</gene>
<evidence type="ECO:0000256" key="1">
    <source>
        <dbReference type="ARBA" id="ARBA00007964"/>
    </source>
</evidence>
<dbReference type="InterPro" id="IPR008927">
    <property type="entry name" value="6-PGluconate_DH-like_C_sf"/>
</dbReference>
<dbReference type="InterPro" id="IPR050812">
    <property type="entry name" value="Preph/Arog_dehydrog"/>
</dbReference>
<comment type="caution">
    <text evidence="6">The sequence shown here is derived from an EMBL/GenBank/DDBJ whole genome shotgun (WGS) entry which is preliminary data.</text>
</comment>
<feature type="domain" description="Prephenate/arogenate dehydrogenase" evidence="5">
    <location>
        <begin position="5"/>
        <end position="291"/>
    </location>
</feature>
<reference evidence="6 7" key="1">
    <citation type="submission" date="2010-12" db="EMBL/GenBank/DDBJ databases">
        <authorList>
            <person name="Muzny D."/>
            <person name="Qin X."/>
            <person name="Deng J."/>
            <person name="Jiang H."/>
            <person name="Liu Y."/>
            <person name="Qu J."/>
            <person name="Song X.-Z."/>
            <person name="Zhang L."/>
            <person name="Thornton R."/>
            <person name="Coyle M."/>
            <person name="Francisco L."/>
            <person name="Jackson L."/>
            <person name="Javaid M."/>
            <person name="Korchina V."/>
            <person name="Kovar C."/>
            <person name="Mata R."/>
            <person name="Mathew T."/>
            <person name="Ngo R."/>
            <person name="Nguyen L."/>
            <person name="Nguyen N."/>
            <person name="Okwuonu G."/>
            <person name="Ongeri F."/>
            <person name="Pham C."/>
            <person name="Simmons D."/>
            <person name="Wilczek-Boney K."/>
            <person name="Hale W."/>
            <person name="Jakkamsetti A."/>
            <person name="Pham P."/>
            <person name="Ruth R."/>
            <person name="San Lucas F."/>
            <person name="Warren J."/>
            <person name="Zhang J."/>
            <person name="Zhao Z."/>
            <person name="Zhou C."/>
            <person name="Zhu D."/>
            <person name="Lee S."/>
            <person name="Bess C."/>
            <person name="Blankenburg K."/>
            <person name="Forbes L."/>
            <person name="Fu Q."/>
            <person name="Gubbala S."/>
            <person name="Hirani K."/>
            <person name="Jayaseelan J.C."/>
            <person name="Lara F."/>
            <person name="Munidasa M."/>
            <person name="Palculict T."/>
            <person name="Patil S."/>
            <person name="Pu L.-L."/>
            <person name="Saada N."/>
            <person name="Tang L."/>
            <person name="Weissenberger G."/>
            <person name="Zhu Y."/>
            <person name="Hemphill L."/>
            <person name="Shang Y."/>
            <person name="Youmans B."/>
            <person name="Ayvaz T."/>
            <person name="Ross M."/>
            <person name="Santibanez J."/>
            <person name="Aqrawi P."/>
            <person name="Gross S."/>
            <person name="Joshi V."/>
            <person name="Fowler G."/>
            <person name="Nazareth L."/>
            <person name="Reid J."/>
            <person name="Worley K."/>
            <person name="Petrosino J."/>
            <person name="Highlander S."/>
            <person name="Gibbs R."/>
        </authorList>
    </citation>
    <scope>NUCLEOTIDE SEQUENCE [LARGE SCALE GENOMIC DNA]</scope>
    <source>
        <strain evidence="6 7">ATCC 23263</strain>
    </source>
</reference>
<dbReference type="EC" id="1.3.1.12" evidence="6"/>
<name>E6MI09_9FIRM</name>
<dbReference type="Pfam" id="PF20463">
    <property type="entry name" value="PDH_C"/>
    <property type="match status" value="1"/>
</dbReference>
<keyword evidence="4" id="KW-0472">Membrane</keyword>
<keyword evidence="4" id="KW-1133">Transmembrane helix</keyword>
<dbReference type="SUPFAM" id="SSF51735">
    <property type="entry name" value="NAD(P)-binding Rossmann-fold domains"/>
    <property type="match status" value="1"/>
</dbReference>
<organism evidence="6 7">
    <name type="scientific">Pseudoramibacter alactolyticus ATCC 23263</name>
    <dbReference type="NCBI Taxonomy" id="887929"/>
    <lineage>
        <taxon>Bacteria</taxon>
        <taxon>Bacillati</taxon>
        <taxon>Bacillota</taxon>
        <taxon>Clostridia</taxon>
        <taxon>Eubacteriales</taxon>
        <taxon>Eubacteriaceae</taxon>
        <taxon>Pseudoramibacter</taxon>
    </lineage>
</organism>
<dbReference type="Pfam" id="PF02153">
    <property type="entry name" value="PDH_N"/>
    <property type="match status" value="1"/>
</dbReference>
<evidence type="ECO:0000256" key="2">
    <source>
        <dbReference type="ARBA" id="ARBA00023002"/>
    </source>
</evidence>
<dbReference type="HOGENOM" id="CLU_055968_2_0_9"/>
<keyword evidence="4" id="KW-0812">Transmembrane</keyword>
<dbReference type="GO" id="GO:0004665">
    <property type="term" value="F:prephenate dehydrogenase (NADP+) activity"/>
    <property type="evidence" value="ECO:0007669"/>
    <property type="project" value="InterPro"/>
</dbReference>
<dbReference type="RefSeq" id="WP_006599136.1">
    <property type="nucleotide sequence ID" value="NZ_GL622359.1"/>
</dbReference>
<dbReference type="GO" id="GO:0008977">
    <property type="term" value="F:prephenate dehydrogenase (NAD+) activity"/>
    <property type="evidence" value="ECO:0007669"/>
    <property type="project" value="UniProtKB-EC"/>
</dbReference>
<dbReference type="Gene3D" id="3.40.50.720">
    <property type="entry name" value="NAD(P)-binding Rossmann-like Domain"/>
    <property type="match status" value="1"/>
</dbReference>
<dbReference type="OrthoDB" id="9802008at2"/>
<dbReference type="PROSITE" id="PS51176">
    <property type="entry name" value="PDH_ADH"/>
    <property type="match status" value="1"/>
</dbReference>
<dbReference type="InterPro" id="IPR036291">
    <property type="entry name" value="NAD(P)-bd_dom_sf"/>
</dbReference>
<dbReference type="InterPro" id="IPR046825">
    <property type="entry name" value="PDH_C"/>
</dbReference>
<dbReference type="InterPro" id="IPR046826">
    <property type="entry name" value="PDH_N"/>
</dbReference>
<feature type="transmembrane region" description="Helical" evidence="4">
    <location>
        <begin position="6"/>
        <end position="23"/>
    </location>
</feature>
<dbReference type="SUPFAM" id="SSF48179">
    <property type="entry name" value="6-phosphogluconate dehydrogenase C-terminal domain-like"/>
    <property type="match status" value="1"/>
</dbReference>
<evidence type="ECO:0000256" key="4">
    <source>
        <dbReference type="SAM" id="Phobius"/>
    </source>
</evidence>
<dbReference type="PANTHER" id="PTHR21363:SF0">
    <property type="entry name" value="PREPHENATE DEHYDROGENASE [NADP(+)]"/>
    <property type="match status" value="1"/>
</dbReference>
<dbReference type="GO" id="GO:0070403">
    <property type="term" value="F:NAD+ binding"/>
    <property type="evidence" value="ECO:0007669"/>
    <property type="project" value="InterPro"/>
</dbReference>
<dbReference type="AlphaFoldDB" id="E6MI09"/>